<evidence type="ECO:0000256" key="9">
    <source>
        <dbReference type="PIRNR" id="PIRNR000804"/>
    </source>
</evidence>
<comment type="subcellular location">
    <subcellularLocation>
        <location evidence="1 9">Cytoplasm</location>
    </subcellularLocation>
</comment>
<sequence length="400" mass="42217">MKLRIERDDFAQAVEWCAHALPHRSPVPALGGLLLTADPDEQVLTVAGFDYEVSARFEARAEVLTAGEVLVPGRLLADLARSLPDHPVEVSTEPGDGEDVQVLCGPVQFALPAIPREDYPRLPELPPVLGTVDGPAFAEAVAQVAVVAGRDEALPFLTGVRIELAGDVLRLVATDRYRLAVRELAWEPTAEVPAPEAVALVPAKSLYELARSLQKGERIALALTPDAAAAAPAAAGNGLIGFRAGARQATTRLLAGEFITYQRIFPAAYAGEAVVGRQALLDAVKRISLVAERHLPVLLALDPDRLVVRAGAGGEARGREELPARYSGAPVVLAANAAYLTEGLTVLGTPYARLGFTTPTKPAVLTPCQAPEESVESGGDAGSSAPYRYLFMPQRSTGRA</sequence>
<comment type="similarity">
    <text evidence="2 9">Belongs to the beta sliding clamp family.</text>
</comment>
<gene>
    <name evidence="13" type="primary">dnaN</name>
    <name evidence="13" type="ORF">ACFP3V_20130</name>
</gene>
<dbReference type="SUPFAM" id="SSF55979">
    <property type="entry name" value="DNA clamp"/>
    <property type="match status" value="3"/>
</dbReference>
<evidence type="ECO:0000256" key="4">
    <source>
        <dbReference type="ARBA" id="ARBA00022679"/>
    </source>
</evidence>
<keyword evidence="3 9" id="KW-0963">Cytoplasm</keyword>
<dbReference type="SMART" id="SM00480">
    <property type="entry name" value="POL3Bc"/>
    <property type="match status" value="1"/>
</dbReference>
<evidence type="ECO:0000259" key="12">
    <source>
        <dbReference type="Pfam" id="PF02768"/>
    </source>
</evidence>
<keyword evidence="8" id="KW-0238">DNA-binding</keyword>
<feature type="domain" description="DNA polymerase III beta sliding clamp central" evidence="11">
    <location>
        <begin position="133"/>
        <end position="258"/>
    </location>
</feature>
<dbReference type="EMBL" id="JBHSQJ010000083">
    <property type="protein sequence ID" value="MFC5909514.1"/>
    <property type="molecule type" value="Genomic_DNA"/>
</dbReference>
<dbReference type="Gene3D" id="3.10.150.10">
    <property type="entry name" value="DNA Polymerase III, subunit A, domain 2"/>
    <property type="match status" value="3"/>
</dbReference>
<evidence type="ECO:0000256" key="6">
    <source>
        <dbReference type="ARBA" id="ARBA00022705"/>
    </source>
</evidence>
<evidence type="ECO:0000313" key="13">
    <source>
        <dbReference type="EMBL" id="MFC5909514.1"/>
    </source>
</evidence>
<dbReference type="InterPro" id="IPR022634">
    <property type="entry name" value="DNA_polIII_beta_N"/>
</dbReference>
<comment type="subunit">
    <text evidence="9">Forms a ring-shaped head-to-tail homodimer around DNA.</text>
</comment>
<comment type="caution">
    <text evidence="13">The sequence shown here is derived from an EMBL/GenBank/DDBJ whole genome shotgun (WGS) entry which is preliminary data.</text>
</comment>
<organism evidence="13 14">
    <name type="scientific">Streptacidiphilus monticola</name>
    <dbReference type="NCBI Taxonomy" id="2161674"/>
    <lineage>
        <taxon>Bacteria</taxon>
        <taxon>Bacillati</taxon>
        <taxon>Actinomycetota</taxon>
        <taxon>Actinomycetes</taxon>
        <taxon>Kitasatosporales</taxon>
        <taxon>Streptomycetaceae</taxon>
        <taxon>Streptacidiphilus</taxon>
    </lineage>
</organism>
<dbReference type="RefSeq" id="WP_380585378.1">
    <property type="nucleotide sequence ID" value="NZ_JBHSQJ010000083.1"/>
</dbReference>
<dbReference type="NCBIfam" id="TIGR00663">
    <property type="entry name" value="dnan"/>
    <property type="match status" value="1"/>
</dbReference>
<dbReference type="PIRSF" id="PIRSF000804">
    <property type="entry name" value="DNA_pol_III_b"/>
    <property type="match status" value="1"/>
</dbReference>
<evidence type="ECO:0000256" key="5">
    <source>
        <dbReference type="ARBA" id="ARBA00022695"/>
    </source>
</evidence>
<dbReference type="Pfam" id="PF02768">
    <property type="entry name" value="DNA_pol3_beta_3"/>
    <property type="match status" value="1"/>
</dbReference>
<dbReference type="Pfam" id="PF00712">
    <property type="entry name" value="DNA_pol3_beta"/>
    <property type="match status" value="1"/>
</dbReference>
<dbReference type="InterPro" id="IPR022635">
    <property type="entry name" value="DNA_polIII_beta_C"/>
</dbReference>
<evidence type="ECO:0000259" key="10">
    <source>
        <dbReference type="Pfam" id="PF00712"/>
    </source>
</evidence>
<evidence type="ECO:0000313" key="14">
    <source>
        <dbReference type="Proteomes" id="UP001596174"/>
    </source>
</evidence>
<dbReference type="PANTHER" id="PTHR30478:SF0">
    <property type="entry name" value="BETA SLIDING CLAMP"/>
    <property type="match status" value="1"/>
</dbReference>
<dbReference type="InterPro" id="IPR022637">
    <property type="entry name" value="DNA_polIII_beta_cen"/>
</dbReference>
<dbReference type="GO" id="GO:0003887">
    <property type="term" value="F:DNA-directed DNA polymerase activity"/>
    <property type="evidence" value="ECO:0007669"/>
    <property type="project" value="UniProtKB-EC"/>
</dbReference>
<protein>
    <recommendedName>
        <fullName evidence="9">Beta sliding clamp</fullName>
    </recommendedName>
</protein>
<keyword evidence="5 9" id="KW-0548">Nucleotidyltransferase</keyword>
<dbReference type="Proteomes" id="UP001596174">
    <property type="component" value="Unassembled WGS sequence"/>
</dbReference>
<evidence type="ECO:0000256" key="3">
    <source>
        <dbReference type="ARBA" id="ARBA00022490"/>
    </source>
</evidence>
<keyword evidence="7 9" id="KW-0239">DNA-directed DNA polymerase</keyword>
<keyword evidence="4 9" id="KW-0808">Transferase</keyword>
<dbReference type="Pfam" id="PF02767">
    <property type="entry name" value="DNA_pol3_beta_2"/>
    <property type="match status" value="1"/>
</dbReference>
<feature type="domain" description="DNA polymerase III beta sliding clamp N-terminal" evidence="10">
    <location>
        <begin position="1"/>
        <end position="123"/>
    </location>
</feature>
<evidence type="ECO:0000256" key="1">
    <source>
        <dbReference type="ARBA" id="ARBA00004496"/>
    </source>
</evidence>
<evidence type="ECO:0000256" key="8">
    <source>
        <dbReference type="ARBA" id="ARBA00023125"/>
    </source>
</evidence>
<keyword evidence="14" id="KW-1185">Reference proteome</keyword>
<name>A0ABW1G790_9ACTN</name>
<feature type="domain" description="DNA polymerase III beta sliding clamp C-terminal" evidence="12">
    <location>
        <begin position="263"/>
        <end position="370"/>
    </location>
</feature>
<evidence type="ECO:0000256" key="7">
    <source>
        <dbReference type="ARBA" id="ARBA00022932"/>
    </source>
</evidence>
<accession>A0ABW1G790</accession>
<proteinExistence type="inferred from homology"/>
<keyword evidence="6 9" id="KW-0235">DNA replication</keyword>
<evidence type="ECO:0000256" key="2">
    <source>
        <dbReference type="ARBA" id="ARBA00010752"/>
    </source>
</evidence>
<dbReference type="InterPro" id="IPR001001">
    <property type="entry name" value="DNA_polIII_beta"/>
</dbReference>
<dbReference type="PANTHER" id="PTHR30478">
    <property type="entry name" value="DNA POLYMERASE III SUBUNIT BETA"/>
    <property type="match status" value="1"/>
</dbReference>
<dbReference type="InterPro" id="IPR046938">
    <property type="entry name" value="DNA_clamp_sf"/>
</dbReference>
<reference evidence="14" key="1">
    <citation type="journal article" date="2019" name="Int. J. Syst. Evol. Microbiol.">
        <title>The Global Catalogue of Microorganisms (GCM) 10K type strain sequencing project: providing services to taxonomists for standard genome sequencing and annotation.</title>
        <authorList>
            <consortium name="The Broad Institute Genomics Platform"/>
            <consortium name="The Broad Institute Genome Sequencing Center for Infectious Disease"/>
            <person name="Wu L."/>
            <person name="Ma J."/>
        </authorList>
    </citation>
    <scope>NUCLEOTIDE SEQUENCE [LARGE SCALE GENOMIC DNA]</scope>
    <source>
        <strain evidence="14">JCM 4816</strain>
    </source>
</reference>
<comment type="function">
    <text evidence="9">Confers DNA tethering and processivity to DNA polymerases and other proteins. Acts as a clamp, forming a ring around DNA (a reaction catalyzed by the clamp-loading complex) which diffuses in an ATP-independent manner freely and bidirectionally along dsDNA. Initially characterized for its ability to contact the catalytic subunit of DNA polymerase III (Pol III), a complex, multichain enzyme responsible for most of the replicative synthesis in bacteria; Pol III exhibits 3'-5' exonuclease proofreading activity. The beta chain is required for initiation of replication as well as for processivity of DNA replication.</text>
</comment>
<evidence type="ECO:0000259" key="11">
    <source>
        <dbReference type="Pfam" id="PF02767"/>
    </source>
</evidence>
<dbReference type="CDD" id="cd00140">
    <property type="entry name" value="beta_clamp"/>
    <property type="match status" value="1"/>
</dbReference>